<evidence type="ECO:0000256" key="1">
    <source>
        <dbReference type="ARBA" id="ARBA00022485"/>
    </source>
</evidence>
<evidence type="ECO:0000313" key="10">
    <source>
        <dbReference type="Proteomes" id="UP000290092"/>
    </source>
</evidence>
<dbReference type="InterPro" id="IPR036895">
    <property type="entry name" value="Uracil-DNA_glycosylase-like_sf"/>
</dbReference>
<accession>A0AAX2AK99</accession>
<dbReference type="KEGG" id="amyt:AMYT_0991"/>
<comment type="caution">
    <text evidence="9">The sequence shown here is derived from an EMBL/GenBank/DDBJ whole genome shotgun (WGS) entry which is preliminary data.</text>
</comment>
<evidence type="ECO:0000313" key="9">
    <source>
        <dbReference type="EMBL" id="RXK16699.1"/>
    </source>
</evidence>
<organism evidence="9 10">
    <name type="scientific">Malaciobacter mytili LMG 24559</name>
    <dbReference type="NCBI Taxonomy" id="1032238"/>
    <lineage>
        <taxon>Bacteria</taxon>
        <taxon>Pseudomonadati</taxon>
        <taxon>Campylobacterota</taxon>
        <taxon>Epsilonproteobacteria</taxon>
        <taxon>Campylobacterales</taxon>
        <taxon>Arcobacteraceae</taxon>
        <taxon>Malaciobacter</taxon>
    </lineage>
</organism>
<dbReference type="SMART" id="SM00986">
    <property type="entry name" value="UDG"/>
    <property type="match status" value="1"/>
</dbReference>
<gene>
    <name evidence="9" type="ORF">CP985_02510</name>
</gene>
<dbReference type="GO" id="GO:0051539">
    <property type="term" value="F:4 iron, 4 sulfur cluster binding"/>
    <property type="evidence" value="ECO:0007669"/>
    <property type="project" value="UniProtKB-KW"/>
</dbReference>
<dbReference type="AlphaFoldDB" id="A0AAX2AK99"/>
<evidence type="ECO:0000256" key="3">
    <source>
        <dbReference type="ARBA" id="ARBA00022763"/>
    </source>
</evidence>
<dbReference type="SUPFAM" id="SSF52141">
    <property type="entry name" value="Uracil-DNA glycosylase-like"/>
    <property type="match status" value="1"/>
</dbReference>
<evidence type="ECO:0000256" key="5">
    <source>
        <dbReference type="ARBA" id="ARBA00023004"/>
    </source>
</evidence>
<keyword evidence="3" id="KW-0227">DNA damage</keyword>
<evidence type="ECO:0000259" key="8">
    <source>
        <dbReference type="SMART" id="SM00986"/>
    </source>
</evidence>
<dbReference type="GO" id="GO:0097506">
    <property type="term" value="F:deaminated base DNA N-glycosylase activity"/>
    <property type="evidence" value="ECO:0007669"/>
    <property type="project" value="UniProtKB-ARBA"/>
</dbReference>
<sequence>MTKAVKNRILYQLNFLKSIGFEYHCNVDFGNNELSNSTLPNNLDELENIVKNCYLCDLCKSRKNILFSKGSKNAQIMFILDEPTASEDETGEFYIGKSGEILVKMIQNVLELEVNDIYITNIVKCKSSEGFYPTHANSCNAYLSKQIEILNPMLIVTFGEKAYKYLVNDNSSFEQVRGNILPFKYYNLLPTFSPSILLRNPSLKKDAYYDMLKIKSILEIT</sequence>
<keyword evidence="6" id="KW-0411">Iron-sulfur</keyword>
<reference evidence="9 10" key="1">
    <citation type="submission" date="2017-09" db="EMBL/GenBank/DDBJ databases">
        <title>Genomics of the genus Arcobacter.</title>
        <authorList>
            <person name="Perez-Cataluna A."/>
            <person name="Figueras M.J."/>
            <person name="Salas-Masso N."/>
        </authorList>
    </citation>
    <scope>NUCLEOTIDE SEQUENCE [LARGE SCALE GENOMIC DNA]</scope>
    <source>
        <strain evidence="9 10">CECT 7386</strain>
    </source>
</reference>
<proteinExistence type="predicted"/>
<keyword evidence="1" id="KW-0004">4Fe-4S</keyword>
<keyword evidence="2" id="KW-0479">Metal-binding</keyword>
<evidence type="ECO:0000256" key="4">
    <source>
        <dbReference type="ARBA" id="ARBA00022801"/>
    </source>
</evidence>
<dbReference type="PANTHER" id="PTHR33693:SF1">
    <property type="entry name" value="TYPE-4 URACIL-DNA GLYCOSYLASE"/>
    <property type="match status" value="1"/>
</dbReference>
<evidence type="ECO:0000256" key="2">
    <source>
        <dbReference type="ARBA" id="ARBA00022723"/>
    </source>
</evidence>
<protein>
    <submittedName>
        <fullName evidence="9">Uracil-DNA glycosylase</fullName>
    </submittedName>
</protein>
<evidence type="ECO:0000256" key="6">
    <source>
        <dbReference type="ARBA" id="ARBA00023014"/>
    </source>
</evidence>
<keyword evidence="4" id="KW-0378">Hydrolase</keyword>
<dbReference type="CDD" id="cd10030">
    <property type="entry name" value="UDG-F4_TTUDGA_SPO1dp_like"/>
    <property type="match status" value="1"/>
</dbReference>
<dbReference type="InterPro" id="IPR051536">
    <property type="entry name" value="UDG_Type-4/5"/>
</dbReference>
<name>A0AAX2AK99_9BACT</name>
<keyword evidence="5" id="KW-0408">Iron</keyword>
<dbReference type="GO" id="GO:0046872">
    <property type="term" value="F:metal ion binding"/>
    <property type="evidence" value="ECO:0007669"/>
    <property type="project" value="UniProtKB-KW"/>
</dbReference>
<dbReference type="InterPro" id="IPR005122">
    <property type="entry name" value="Uracil-DNA_glycosylase-like"/>
</dbReference>
<dbReference type="PANTHER" id="PTHR33693">
    <property type="entry name" value="TYPE-5 URACIL-DNA GLYCOSYLASE"/>
    <property type="match status" value="1"/>
</dbReference>
<evidence type="ECO:0000256" key="7">
    <source>
        <dbReference type="ARBA" id="ARBA00023204"/>
    </source>
</evidence>
<dbReference type="Pfam" id="PF03167">
    <property type="entry name" value="UDG"/>
    <property type="match status" value="1"/>
</dbReference>
<feature type="domain" description="Uracil-DNA glycosylase-like" evidence="8">
    <location>
        <begin position="67"/>
        <end position="212"/>
    </location>
</feature>
<dbReference type="Proteomes" id="UP000290092">
    <property type="component" value="Unassembled WGS sequence"/>
</dbReference>
<keyword evidence="10" id="KW-1185">Reference proteome</keyword>
<dbReference type="SMART" id="SM00987">
    <property type="entry name" value="UreE_C"/>
    <property type="match status" value="1"/>
</dbReference>
<dbReference type="EMBL" id="NXID01000005">
    <property type="protein sequence ID" value="RXK16699.1"/>
    <property type="molecule type" value="Genomic_DNA"/>
</dbReference>
<dbReference type="RefSeq" id="WP_114843152.1">
    <property type="nucleotide sequence ID" value="NZ_CP031219.1"/>
</dbReference>
<dbReference type="GO" id="GO:0006281">
    <property type="term" value="P:DNA repair"/>
    <property type="evidence" value="ECO:0007669"/>
    <property type="project" value="UniProtKB-KW"/>
</dbReference>
<keyword evidence="7" id="KW-0234">DNA repair</keyword>
<dbReference type="Gene3D" id="3.40.470.10">
    <property type="entry name" value="Uracil-DNA glycosylase-like domain"/>
    <property type="match status" value="1"/>
</dbReference>